<feature type="region of interest" description="Disordered" evidence="6">
    <location>
        <begin position="330"/>
        <end position="350"/>
    </location>
</feature>
<dbReference type="PANTHER" id="PTHR33048">
    <property type="entry name" value="PTH11-LIKE INTEGRAL MEMBRANE PROTEIN (AFU_ORTHOLOGUE AFUA_5G11245)"/>
    <property type="match status" value="1"/>
</dbReference>
<dbReference type="PANTHER" id="PTHR33048:SF124">
    <property type="entry name" value="INTEGRAL MEMBRANE PROTEIN"/>
    <property type="match status" value="1"/>
</dbReference>
<dbReference type="EMBL" id="PJEX01000226">
    <property type="protein sequence ID" value="TKW52680.1"/>
    <property type="molecule type" value="Genomic_DNA"/>
</dbReference>
<dbReference type="Proteomes" id="UP000310108">
    <property type="component" value="Unassembled WGS sequence"/>
</dbReference>
<evidence type="ECO:0000256" key="4">
    <source>
        <dbReference type="ARBA" id="ARBA00023136"/>
    </source>
</evidence>
<evidence type="ECO:0000256" key="5">
    <source>
        <dbReference type="ARBA" id="ARBA00038359"/>
    </source>
</evidence>
<feature type="transmembrane region" description="Helical" evidence="7">
    <location>
        <begin position="283"/>
        <end position="308"/>
    </location>
</feature>
<evidence type="ECO:0000256" key="7">
    <source>
        <dbReference type="SAM" id="Phobius"/>
    </source>
</evidence>
<dbReference type="GO" id="GO:0016020">
    <property type="term" value="C:membrane"/>
    <property type="evidence" value="ECO:0007669"/>
    <property type="project" value="UniProtKB-SubCell"/>
</dbReference>
<sequence length="426" mass="46467">MPVVNGVITVLQPPDGYVVDFDHPQRQAVPEVYYVAGFGTFLSLLLMAQRLYTKAFLVGRLQWDDVFLLLAWLTSIATIALCVHMFATGSGGAHGWEIPVEKFNIFMMVIMAPTTSTKLTTKNYISHTEGHPAQDVYLAAAIYTPCGSFAKVSLLIFYFRLSPQRWFKRAVWASLAIIAAYSVGIFFALVFACDPVAMSWDVTITEGTCINRPSLYIATAAANIISDLILFALPIPIVVKLQIPRRQKIGLFFIFAVGSLTVVTSIIRVSLLPAMLTSTDQSWVISWASLWIIAESNLIVICAALPTLRKFFRHVAPKIIGESTYGKGTKTMGGNGDGSRPVSRLTIGGTNGTRNRAEYSQLDLDNSAETFAMAGVAPGKQGAVSTGVCEGDHSATWDDDSSEKTIIRGKNIVQTKTVTVEYTAKK</sequence>
<keyword evidence="4 7" id="KW-0472">Membrane</keyword>
<evidence type="ECO:0000256" key="3">
    <source>
        <dbReference type="ARBA" id="ARBA00022989"/>
    </source>
</evidence>
<organism evidence="9 10">
    <name type="scientific">Colletotrichum tanaceti</name>
    <dbReference type="NCBI Taxonomy" id="1306861"/>
    <lineage>
        <taxon>Eukaryota</taxon>
        <taxon>Fungi</taxon>
        <taxon>Dikarya</taxon>
        <taxon>Ascomycota</taxon>
        <taxon>Pezizomycotina</taxon>
        <taxon>Sordariomycetes</taxon>
        <taxon>Hypocreomycetidae</taxon>
        <taxon>Glomerellales</taxon>
        <taxon>Glomerellaceae</taxon>
        <taxon>Colletotrichum</taxon>
        <taxon>Colletotrichum destructivum species complex</taxon>
    </lineage>
</organism>
<dbReference type="InterPro" id="IPR049326">
    <property type="entry name" value="Rhodopsin_dom_fungi"/>
</dbReference>
<dbReference type="AlphaFoldDB" id="A0A4U6XAH8"/>
<comment type="subcellular location">
    <subcellularLocation>
        <location evidence="1">Membrane</location>
        <topology evidence="1">Multi-pass membrane protein</topology>
    </subcellularLocation>
</comment>
<feature type="transmembrane region" description="Helical" evidence="7">
    <location>
        <begin position="32"/>
        <end position="53"/>
    </location>
</feature>
<feature type="domain" description="Rhodopsin" evidence="8">
    <location>
        <begin position="50"/>
        <end position="313"/>
    </location>
</feature>
<comment type="similarity">
    <text evidence="5">Belongs to the SAT4 family.</text>
</comment>
<dbReference type="InterPro" id="IPR052337">
    <property type="entry name" value="SAT4-like"/>
</dbReference>
<evidence type="ECO:0000313" key="10">
    <source>
        <dbReference type="Proteomes" id="UP000310108"/>
    </source>
</evidence>
<dbReference type="Pfam" id="PF20684">
    <property type="entry name" value="Fung_rhodopsin"/>
    <property type="match status" value="1"/>
</dbReference>
<dbReference type="OrthoDB" id="5393606at2759"/>
<reference evidence="9 10" key="1">
    <citation type="journal article" date="2019" name="PLoS ONE">
        <title>Comparative genome analysis indicates high evolutionary potential of pathogenicity genes in Colletotrichum tanaceti.</title>
        <authorList>
            <person name="Lelwala R.V."/>
            <person name="Korhonen P.K."/>
            <person name="Young N.D."/>
            <person name="Scott J.B."/>
            <person name="Ades P.A."/>
            <person name="Gasser R.B."/>
            <person name="Taylor P.W.J."/>
        </authorList>
    </citation>
    <scope>NUCLEOTIDE SEQUENCE [LARGE SCALE GENOMIC DNA]</scope>
    <source>
        <strain evidence="9">BRIP57314</strain>
    </source>
</reference>
<proteinExistence type="inferred from homology"/>
<evidence type="ECO:0000313" key="9">
    <source>
        <dbReference type="EMBL" id="TKW52680.1"/>
    </source>
</evidence>
<feature type="transmembrane region" description="Helical" evidence="7">
    <location>
        <begin position="171"/>
        <end position="192"/>
    </location>
</feature>
<keyword evidence="10" id="KW-1185">Reference proteome</keyword>
<feature type="transmembrane region" description="Helical" evidence="7">
    <location>
        <begin position="251"/>
        <end position="271"/>
    </location>
</feature>
<keyword evidence="3 7" id="KW-1133">Transmembrane helix</keyword>
<keyword evidence="2 7" id="KW-0812">Transmembrane</keyword>
<name>A0A4U6XAH8_9PEZI</name>
<evidence type="ECO:0000259" key="8">
    <source>
        <dbReference type="Pfam" id="PF20684"/>
    </source>
</evidence>
<protein>
    <recommendedName>
        <fullName evidence="8">Rhodopsin domain-containing protein</fullName>
    </recommendedName>
</protein>
<feature type="transmembrane region" description="Helical" evidence="7">
    <location>
        <begin position="215"/>
        <end position="239"/>
    </location>
</feature>
<gene>
    <name evidence="9" type="ORF">CTA1_4982</name>
</gene>
<evidence type="ECO:0000256" key="2">
    <source>
        <dbReference type="ARBA" id="ARBA00022692"/>
    </source>
</evidence>
<feature type="transmembrane region" description="Helical" evidence="7">
    <location>
        <begin position="136"/>
        <end position="159"/>
    </location>
</feature>
<dbReference type="STRING" id="1306861.A0A4U6XAH8"/>
<evidence type="ECO:0000256" key="6">
    <source>
        <dbReference type="SAM" id="MobiDB-lite"/>
    </source>
</evidence>
<accession>A0A4U6XAH8</accession>
<feature type="transmembrane region" description="Helical" evidence="7">
    <location>
        <begin position="65"/>
        <end position="87"/>
    </location>
</feature>
<comment type="caution">
    <text evidence="9">The sequence shown here is derived from an EMBL/GenBank/DDBJ whole genome shotgun (WGS) entry which is preliminary data.</text>
</comment>
<evidence type="ECO:0000256" key="1">
    <source>
        <dbReference type="ARBA" id="ARBA00004141"/>
    </source>
</evidence>